<dbReference type="Pfam" id="PF04072">
    <property type="entry name" value="LCM"/>
    <property type="match status" value="1"/>
</dbReference>
<dbReference type="InterPro" id="IPR016874">
    <property type="entry name" value="TcmP-like"/>
</dbReference>
<dbReference type="SUPFAM" id="SSF53335">
    <property type="entry name" value="S-adenosyl-L-methionine-dependent methyltransferases"/>
    <property type="match status" value="1"/>
</dbReference>
<protein>
    <submittedName>
        <fullName evidence="3">O-methyltransferase domain-containing protein</fullName>
    </submittedName>
</protein>
<dbReference type="OrthoDB" id="9800233at2"/>
<accession>A0A3S4VNT1</accession>
<dbReference type="PANTHER" id="PTHR43619">
    <property type="entry name" value="S-ADENOSYL-L-METHIONINE-DEPENDENT METHYLTRANSFERASE YKTD-RELATED"/>
    <property type="match status" value="1"/>
</dbReference>
<name>A0A3S4VNT1_MYCAU</name>
<evidence type="ECO:0000313" key="4">
    <source>
        <dbReference type="Proteomes" id="UP000279306"/>
    </source>
</evidence>
<dbReference type="Proteomes" id="UP000279306">
    <property type="component" value="Chromosome"/>
</dbReference>
<proteinExistence type="predicted"/>
<dbReference type="AlphaFoldDB" id="A0A3S4VNT1"/>
<dbReference type="STRING" id="1791.GCA_001049355_01141"/>
<evidence type="ECO:0000256" key="1">
    <source>
        <dbReference type="ARBA" id="ARBA00022603"/>
    </source>
</evidence>
<evidence type="ECO:0000256" key="2">
    <source>
        <dbReference type="ARBA" id="ARBA00022679"/>
    </source>
</evidence>
<organism evidence="3 4">
    <name type="scientific">Mycolicibacterium aurum</name>
    <name type="common">Mycobacterium aurum</name>
    <dbReference type="NCBI Taxonomy" id="1791"/>
    <lineage>
        <taxon>Bacteria</taxon>
        <taxon>Bacillati</taxon>
        <taxon>Actinomycetota</taxon>
        <taxon>Actinomycetes</taxon>
        <taxon>Mycobacteriales</taxon>
        <taxon>Mycobacteriaceae</taxon>
        <taxon>Mycolicibacterium</taxon>
    </lineage>
</organism>
<dbReference type="InterPro" id="IPR007213">
    <property type="entry name" value="Ppm1/Ppm2/Tcmp"/>
</dbReference>
<keyword evidence="1 3" id="KW-0489">Methyltransferase</keyword>
<dbReference type="Gene3D" id="3.40.50.150">
    <property type="entry name" value="Vaccinia Virus protein VP39"/>
    <property type="match status" value="1"/>
</dbReference>
<reference evidence="3 4" key="1">
    <citation type="submission" date="2018-12" db="EMBL/GenBank/DDBJ databases">
        <authorList>
            <consortium name="Pathogen Informatics"/>
        </authorList>
    </citation>
    <scope>NUCLEOTIDE SEQUENCE [LARGE SCALE GENOMIC DNA]</scope>
    <source>
        <strain evidence="3 4">NCTC10437</strain>
    </source>
</reference>
<dbReference type="GO" id="GO:0008168">
    <property type="term" value="F:methyltransferase activity"/>
    <property type="evidence" value="ECO:0007669"/>
    <property type="project" value="UniProtKB-KW"/>
</dbReference>
<gene>
    <name evidence="3" type="ORF">NCTC10437_03003</name>
</gene>
<dbReference type="RefSeq" id="WP_048631079.1">
    <property type="nucleotide sequence ID" value="NZ_CVQQ01000002.1"/>
</dbReference>
<dbReference type="InterPro" id="IPR029063">
    <property type="entry name" value="SAM-dependent_MTases_sf"/>
</dbReference>
<dbReference type="GO" id="GO:0032259">
    <property type="term" value="P:methylation"/>
    <property type="evidence" value="ECO:0007669"/>
    <property type="project" value="UniProtKB-KW"/>
</dbReference>
<dbReference type="PIRSF" id="PIRSF028177">
    <property type="entry name" value="Polyketide_synth_Omtfrase_TcmP"/>
    <property type="match status" value="1"/>
</dbReference>
<dbReference type="PANTHER" id="PTHR43619:SF2">
    <property type="entry name" value="S-ADENOSYL-L-METHIONINE-DEPENDENT METHYLTRANSFERASES SUPERFAMILY PROTEIN"/>
    <property type="match status" value="1"/>
</dbReference>
<dbReference type="KEGG" id="mauu:NCTC10437_03003"/>
<dbReference type="EMBL" id="LR134356">
    <property type="protein sequence ID" value="VEG55455.1"/>
    <property type="molecule type" value="Genomic_DNA"/>
</dbReference>
<sequence>MDVSGLTAIESTALLTEYCRAVDARSSRAILADPLAGATVGQLDYDFAGLGATPSVVALVALRAKMIDERIAAFVAEHPGGVVVDIGAGFSSAVFRVDPPASVQWFSVDLPAVIALREALLPSRDGAHSLAATVLEPSWVGAIPGDRPAMVFADGLFAFLDEEAVIAILRTITSHFVSGVIAFNDYGRVSKANQFIGRLTTSRTANSPHRQWNFPGFKDARQPESWNSDLRLVDEASAMHRPEAALFPRGLRIAGRLSHRVPSVARKARVLQYRF</sequence>
<keyword evidence="2 3" id="KW-0808">Transferase</keyword>
<keyword evidence="4" id="KW-1185">Reference proteome</keyword>
<evidence type="ECO:0000313" key="3">
    <source>
        <dbReference type="EMBL" id="VEG55455.1"/>
    </source>
</evidence>